<evidence type="ECO:0000313" key="3">
    <source>
        <dbReference type="Proteomes" id="UP000004315"/>
    </source>
</evidence>
<feature type="non-terminal residue" evidence="2">
    <location>
        <position position="1"/>
    </location>
</feature>
<keyword evidence="3" id="KW-1185">Reference proteome</keyword>
<dbReference type="HOGENOM" id="CLU_1232154_0_0_9"/>
<feature type="transmembrane region" description="Helical" evidence="1">
    <location>
        <begin position="149"/>
        <end position="175"/>
    </location>
</feature>
<proteinExistence type="predicted"/>
<dbReference type="STRING" id="518637.EUBIFOR_02262"/>
<feature type="transmembrane region" description="Helical" evidence="1">
    <location>
        <begin position="55"/>
        <end position="76"/>
    </location>
</feature>
<feature type="transmembrane region" description="Helical" evidence="1">
    <location>
        <begin position="115"/>
        <end position="137"/>
    </location>
</feature>
<feature type="transmembrane region" description="Helical" evidence="1">
    <location>
        <begin position="6"/>
        <end position="34"/>
    </location>
</feature>
<keyword evidence="1" id="KW-1133">Transmembrane helix</keyword>
<dbReference type="AlphaFoldDB" id="B7CDH9"/>
<evidence type="ECO:0000313" key="2">
    <source>
        <dbReference type="EMBL" id="EEC89168.1"/>
    </source>
</evidence>
<accession>B7CDH9</accession>
<dbReference type="RefSeq" id="WP_003866040.1">
    <property type="nucleotide sequence ID" value="NZ_DS996849.1"/>
</dbReference>
<protein>
    <submittedName>
        <fullName evidence="2">Uncharacterized protein</fullName>
    </submittedName>
</protein>
<dbReference type="EMBL" id="ABYT01000116">
    <property type="protein sequence ID" value="EEC89168.1"/>
    <property type="molecule type" value="Genomic_DNA"/>
</dbReference>
<evidence type="ECO:0000256" key="1">
    <source>
        <dbReference type="SAM" id="Phobius"/>
    </source>
</evidence>
<dbReference type="Proteomes" id="UP000004315">
    <property type="component" value="Unassembled WGS sequence"/>
</dbReference>
<sequence>TPVQGISYIILIVNNYLSIILIVMMAFILSYLYCSNYFNGIDISIIVPMKQVNRIMTKLMVGCFVGISVTLFVLIISGTLGSVGTEFGSLKSPILTYSTSGICEYEPIRNFIMSWIIMSILSMLFISNVIFVLSVLLKKRTSCFFSSLLFLFACTWGCTKIAPIFSIVHLIPTTYLNCLQVLSGEIGYLTQNNNINALTGIIVLLVCNIVLTIINFSLMKMREVK</sequence>
<reference evidence="2 3" key="1">
    <citation type="submission" date="2008-11" db="EMBL/GenBank/DDBJ databases">
        <title>Draft genome sequence of Eubacterium biforme (DSM 3989).</title>
        <authorList>
            <person name="Sudarsanam P."/>
            <person name="Ley R."/>
            <person name="Guruge J."/>
            <person name="Turnbaugh P.J."/>
            <person name="Mahowald M."/>
            <person name="Liep D."/>
            <person name="Gordon J."/>
        </authorList>
    </citation>
    <scope>NUCLEOTIDE SEQUENCE [LARGE SCALE GENOMIC DNA]</scope>
    <source>
        <strain evidence="2 3">DSM 3989</strain>
    </source>
</reference>
<gene>
    <name evidence="2" type="ORF">EUBIFOR_02262</name>
</gene>
<keyword evidence="1" id="KW-0472">Membrane</keyword>
<keyword evidence="1" id="KW-0812">Transmembrane</keyword>
<organism evidence="2 3">
    <name type="scientific">Holdemanella biformis DSM 3989</name>
    <dbReference type="NCBI Taxonomy" id="518637"/>
    <lineage>
        <taxon>Bacteria</taxon>
        <taxon>Bacillati</taxon>
        <taxon>Bacillota</taxon>
        <taxon>Erysipelotrichia</taxon>
        <taxon>Erysipelotrichales</taxon>
        <taxon>Erysipelotrichaceae</taxon>
        <taxon>Holdemanella</taxon>
    </lineage>
</organism>
<comment type="caution">
    <text evidence="2">The sequence shown here is derived from an EMBL/GenBank/DDBJ whole genome shotgun (WGS) entry which is preliminary data.</text>
</comment>
<dbReference type="eggNOG" id="ENOG5032SC9">
    <property type="taxonomic scope" value="Bacteria"/>
</dbReference>
<feature type="transmembrane region" description="Helical" evidence="1">
    <location>
        <begin position="195"/>
        <end position="218"/>
    </location>
</feature>
<name>B7CDH9_9FIRM</name>